<feature type="domain" description="Alpha-amylase C-terminal" evidence="16">
    <location>
        <begin position="425"/>
        <end position="509"/>
    </location>
</feature>
<dbReference type="Gene3D" id="3.20.20.80">
    <property type="entry name" value="Glycosidases"/>
    <property type="match status" value="1"/>
</dbReference>
<evidence type="ECO:0000256" key="9">
    <source>
        <dbReference type="ARBA" id="ARBA00022837"/>
    </source>
</evidence>
<evidence type="ECO:0000313" key="18">
    <source>
        <dbReference type="EMBL" id="PAV58848.1"/>
    </source>
</evidence>
<dbReference type="GO" id="GO:0005975">
    <property type="term" value="P:carbohydrate metabolic process"/>
    <property type="evidence" value="ECO:0007669"/>
    <property type="project" value="InterPro"/>
</dbReference>
<dbReference type="EC" id="3.2.1.1" evidence="6 14"/>
<keyword evidence="11 14" id="KW-0119">Carbohydrate metabolism</keyword>
<gene>
    <name evidence="18" type="ORF">WR25_08855</name>
</gene>
<organism evidence="18 19">
    <name type="scientific">Diploscapter pachys</name>
    <dbReference type="NCBI Taxonomy" id="2018661"/>
    <lineage>
        <taxon>Eukaryota</taxon>
        <taxon>Metazoa</taxon>
        <taxon>Ecdysozoa</taxon>
        <taxon>Nematoda</taxon>
        <taxon>Chromadorea</taxon>
        <taxon>Rhabditida</taxon>
        <taxon>Rhabditina</taxon>
        <taxon>Rhabditomorpha</taxon>
        <taxon>Rhabditoidea</taxon>
        <taxon>Rhabditidae</taxon>
        <taxon>Diploscapter</taxon>
    </lineage>
</organism>
<dbReference type="GO" id="GO:0046872">
    <property type="term" value="F:metal ion binding"/>
    <property type="evidence" value="ECO:0007669"/>
    <property type="project" value="UniProtKB-KW"/>
</dbReference>
<evidence type="ECO:0000256" key="12">
    <source>
        <dbReference type="ARBA" id="ARBA00023295"/>
    </source>
</evidence>
<dbReference type="InterPro" id="IPR013780">
    <property type="entry name" value="Glyco_hydro_b"/>
</dbReference>
<comment type="cofactor">
    <cofactor evidence="2">
        <name>Ca(2+)</name>
        <dbReference type="ChEBI" id="CHEBI:29108"/>
    </cofactor>
</comment>
<dbReference type="EMBL" id="LIAE01010556">
    <property type="protein sequence ID" value="PAV58848.1"/>
    <property type="molecule type" value="Genomic_DNA"/>
</dbReference>
<dbReference type="CDD" id="cd11317">
    <property type="entry name" value="AmyAc_bac_euk_AmyA"/>
    <property type="match status" value="1"/>
</dbReference>
<comment type="cofactor">
    <cofactor evidence="3">
        <name>chloride</name>
        <dbReference type="ChEBI" id="CHEBI:17996"/>
    </cofactor>
</comment>
<keyword evidence="8 14" id="KW-0378">Hydrolase</keyword>
<name>A0A2A2JAP6_9BILA</name>
<evidence type="ECO:0000256" key="2">
    <source>
        <dbReference type="ARBA" id="ARBA00001913"/>
    </source>
</evidence>
<dbReference type="Gene3D" id="2.60.40.1180">
    <property type="entry name" value="Golgi alpha-mannosidase II"/>
    <property type="match status" value="1"/>
</dbReference>
<evidence type="ECO:0000256" key="1">
    <source>
        <dbReference type="ARBA" id="ARBA00000548"/>
    </source>
</evidence>
<dbReference type="PRINTS" id="PR00110">
    <property type="entry name" value="ALPHAAMYLASE"/>
</dbReference>
<dbReference type="Proteomes" id="UP000218231">
    <property type="component" value="Unassembled WGS sequence"/>
</dbReference>
<dbReference type="SUPFAM" id="SSF51011">
    <property type="entry name" value="Glycosyl hydrolase domain"/>
    <property type="match status" value="1"/>
</dbReference>
<dbReference type="InterPro" id="IPR006048">
    <property type="entry name" value="A-amylase/branching_C"/>
</dbReference>
<keyword evidence="9" id="KW-0106">Calcium</keyword>
<dbReference type="SMART" id="SM00632">
    <property type="entry name" value="Aamy_C"/>
    <property type="match status" value="1"/>
</dbReference>
<comment type="similarity">
    <text evidence="4 13">Belongs to the glycosyl hydrolase 13 family.</text>
</comment>
<sequence>MMKPILLFLLFQNGLSYNVYWGDKTQTLSDRQTMVHLFEWKWTDIAKECENFLQYYGYGAVQVSPPMEHIVINQNNDMPWWVRYQPVSYQLSSRSGNEAEFTDMVQRCNKVGVRIIVDAVMNHMVGVGQKKGDGGEGSSGSSDFDGRHGIESFPGVPYTNDDFNDFRCDGDIQGSDYQNSAEHVKNCRLVGLLDLNQSKDNVRKAILGYLNKLISIGVAGFRFDAGKHMWPADLMAITTDMDNLRSDIFGANQRPFAVWEVIDQGGEAVKCADYLGLGRYTNFNYGAAVAQVIKYNGDWKTLMNLGPGYNYGNEEDHDVLNFIDNHDNQRGGSVVTYKDGENYNRAVAFMLAWAYGYTRVMSSFDFKISDQGPPSKGPPNFETTGPTFNPDDTCSAASGWVCEHRWPKIREMVKFRSATQGSAVAEIFTETQRVSFARDGKGFFASNMQGSTWAKFFQTTLPVGDYCDHYSGGLVNNNCAGKKFTVAADGTSYITINAGDIAAISMNSKIDCSPGPYQQASDPCAIPIVHNTTVPFVYDEYISWSQNDQYLDFEGAEEKQGTHDGQQAFGTPLAYSTNDKDAVEYQPLNKYGPGYWMTQIYMDCSKAEQGWFELKGYETPSVGWEPDVKQDSSCSGSVGGSAPFSAINHIAKCGAVNVFQWGKSSCIIDSF</sequence>
<dbReference type="SMART" id="SM00642">
    <property type="entry name" value="Aamy"/>
    <property type="match status" value="1"/>
</dbReference>
<evidence type="ECO:0000259" key="16">
    <source>
        <dbReference type="SMART" id="SM00632"/>
    </source>
</evidence>
<keyword evidence="15" id="KW-0732">Signal</keyword>
<evidence type="ECO:0000256" key="7">
    <source>
        <dbReference type="ARBA" id="ARBA00022723"/>
    </source>
</evidence>
<dbReference type="InterPro" id="IPR031319">
    <property type="entry name" value="A-amylase_C"/>
</dbReference>
<feature type="chain" id="PRO_5013353577" description="Alpha-amylase" evidence="15">
    <location>
        <begin position="17"/>
        <end position="671"/>
    </location>
</feature>
<dbReference type="SUPFAM" id="SSF51445">
    <property type="entry name" value="(Trans)glycosidases"/>
    <property type="match status" value="1"/>
</dbReference>
<evidence type="ECO:0000256" key="14">
    <source>
        <dbReference type="RuleBase" id="RU361134"/>
    </source>
</evidence>
<keyword evidence="10" id="KW-0868">Chloride</keyword>
<evidence type="ECO:0000256" key="8">
    <source>
        <dbReference type="ARBA" id="ARBA00022801"/>
    </source>
</evidence>
<comment type="caution">
    <text evidence="18">The sequence shown here is derived from an EMBL/GenBank/DDBJ whole genome shotgun (WGS) entry which is preliminary data.</text>
</comment>
<dbReference type="InterPro" id="IPR006047">
    <property type="entry name" value="GH13_cat_dom"/>
</dbReference>
<comment type="catalytic activity">
    <reaction evidence="1 14">
        <text>Endohydrolysis of (1-&gt;4)-alpha-D-glucosidic linkages in polysaccharides containing three or more (1-&gt;4)-alpha-linked D-glucose units.</text>
        <dbReference type="EC" id="3.2.1.1"/>
    </reaction>
</comment>
<accession>A0A2A2JAP6</accession>
<evidence type="ECO:0000256" key="13">
    <source>
        <dbReference type="RuleBase" id="RU003615"/>
    </source>
</evidence>
<dbReference type="OrthoDB" id="550577at2759"/>
<dbReference type="AlphaFoldDB" id="A0A2A2JAP6"/>
<evidence type="ECO:0000256" key="6">
    <source>
        <dbReference type="ARBA" id="ARBA00012595"/>
    </source>
</evidence>
<evidence type="ECO:0000256" key="11">
    <source>
        <dbReference type="ARBA" id="ARBA00023277"/>
    </source>
</evidence>
<evidence type="ECO:0000256" key="3">
    <source>
        <dbReference type="ARBA" id="ARBA00001923"/>
    </source>
</evidence>
<reference evidence="18 19" key="1">
    <citation type="journal article" date="2017" name="Curr. Biol.">
        <title>Genome architecture and evolution of a unichromosomal asexual nematode.</title>
        <authorList>
            <person name="Fradin H."/>
            <person name="Zegar C."/>
            <person name="Gutwein M."/>
            <person name="Lucas J."/>
            <person name="Kovtun M."/>
            <person name="Corcoran D."/>
            <person name="Baugh L.R."/>
            <person name="Kiontke K."/>
            <person name="Gunsalus K."/>
            <person name="Fitch D.H."/>
            <person name="Piano F."/>
        </authorList>
    </citation>
    <scope>NUCLEOTIDE SEQUENCE [LARGE SCALE GENOMIC DNA]</scope>
    <source>
        <strain evidence="18">PF1309</strain>
    </source>
</reference>
<protein>
    <recommendedName>
        <fullName evidence="6 14">Alpha-amylase</fullName>
        <ecNumber evidence="6 14">3.2.1.1</ecNumber>
    </recommendedName>
</protein>
<evidence type="ECO:0000256" key="10">
    <source>
        <dbReference type="ARBA" id="ARBA00023214"/>
    </source>
</evidence>
<evidence type="ECO:0000256" key="4">
    <source>
        <dbReference type="ARBA" id="ARBA00008061"/>
    </source>
</evidence>
<comment type="subunit">
    <text evidence="5">Monomer.</text>
</comment>
<keyword evidence="19" id="KW-1185">Reference proteome</keyword>
<dbReference type="STRING" id="2018661.A0A2A2JAP6"/>
<evidence type="ECO:0000259" key="17">
    <source>
        <dbReference type="SMART" id="SM00642"/>
    </source>
</evidence>
<dbReference type="Pfam" id="PF00128">
    <property type="entry name" value="Alpha-amylase"/>
    <property type="match status" value="1"/>
</dbReference>
<dbReference type="InterPro" id="IPR006046">
    <property type="entry name" value="Alpha_amylase"/>
</dbReference>
<keyword evidence="12 14" id="KW-0326">Glycosidase</keyword>
<proteinExistence type="inferred from homology"/>
<evidence type="ECO:0000256" key="5">
    <source>
        <dbReference type="ARBA" id="ARBA00011245"/>
    </source>
</evidence>
<dbReference type="Pfam" id="PF02806">
    <property type="entry name" value="Alpha-amylase_C"/>
    <property type="match status" value="1"/>
</dbReference>
<evidence type="ECO:0000313" key="19">
    <source>
        <dbReference type="Proteomes" id="UP000218231"/>
    </source>
</evidence>
<dbReference type="PANTHER" id="PTHR43447">
    <property type="entry name" value="ALPHA-AMYLASE"/>
    <property type="match status" value="1"/>
</dbReference>
<keyword evidence="7" id="KW-0479">Metal-binding</keyword>
<feature type="domain" description="Glycosyl hydrolase family 13 catalytic" evidence="17">
    <location>
        <begin position="32"/>
        <end position="416"/>
    </location>
</feature>
<feature type="signal peptide" evidence="15">
    <location>
        <begin position="1"/>
        <end position="16"/>
    </location>
</feature>
<dbReference type="GO" id="GO:0004556">
    <property type="term" value="F:alpha-amylase activity"/>
    <property type="evidence" value="ECO:0007669"/>
    <property type="project" value="UniProtKB-UniRule"/>
</dbReference>
<evidence type="ECO:0000256" key="15">
    <source>
        <dbReference type="SAM" id="SignalP"/>
    </source>
</evidence>
<dbReference type="InterPro" id="IPR017853">
    <property type="entry name" value="GH"/>
</dbReference>